<feature type="domain" description="Dihydroorotase catalytic" evidence="4">
    <location>
        <begin position="56"/>
        <end position="242"/>
    </location>
</feature>
<dbReference type="GO" id="GO:0046872">
    <property type="term" value="F:metal ion binding"/>
    <property type="evidence" value="ECO:0007669"/>
    <property type="project" value="InterPro"/>
</dbReference>
<dbReference type="EC" id="3.5.2.3" evidence="5"/>
<dbReference type="GO" id="GO:0004038">
    <property type="term" value="F:allantoinase activity"/>
    <property type="evidence" value="ECO:0007669"/>
    <property type="project" value="TreeGrafter"/>
</dbReference>
<evidence type="ECO:0000256" key="2">
    <source>
        <dbReference type="ARBA" id="ARBA00022975"/>
    </source>
</evidence>
<dbReference type="GO" id="GO:0005737">
    <property type="term" value="C:cytoplasm"/>
    <property type="evidence" value="ECO:0007669"/>
    <property type="project" value="TreeGrafter"/>
</dbReference>
<dbReference type="Gene3D" id="2.30.40.10">
    <property type="entry name" value="Urease, subunit C, domain 1"/>
    <property type="match status" value="1"/>
</dbReference>
<dbReference type="GO" id="GO:0006221">
    <property type="term" value="P:pyrimidine nucleotide biosynthetic process"/>
    <property type="evidence" value="ECO:0007669"/>
    <property type="project" value="UniProtKB-KW"/>
</dbReference>
<dbReference type="EMBL" id="QURL01000001">
    <property type="protein sequence ID" value="RFC66579.1"/>
    <property type="molecule type" value="Genomic_DNA"/>
</dbReference>
<feature type="domain" description="Amidohydrolase 3" evidence="3">
    <location>
        <begin position="344"/>
        <end position="425"/>
    </location>
</feature>
<dbReference type="PANTHER" id="PTHR43668:SF2">
    <property type="entry name" value="ALLANTOINASE"/>
    <property type="match status" value="1"/>
</dbReference>
<sequence>MRPVLVEGARIVDPSRGLDATGSLLAKDGRIVACGSEVSGQGAPEGTDRIDGSGLTLMPGLVDARVFIGEPGGEHLETIRTASLAAASGGVTSIVTMPDTNPVIDDVAIAEFVMRTARETAVVNVFPSAAMTKGLAGGEMTEIGLLKDAGVCAFTDGRNSIADPALLRRIMTYAKDFDALVMHSTQDARLTGRGVMNEGLFASWLGLPGAPAEAEIIPLERDLRLAALTGGRYHAAELSLAESAEVLRTAKRRGSNVSGGVSINHLSLNENDIGEYRTYFRLSPPLRGEDDRRGLIAAIADGTIDVVHSAHDPHDADGKRRPFTEADSGAIGLETLLSAALRLHHSGDLPLLRLIETMTSAPARLLGLDRGTLKPDRPADFILVDLDEPFLFDETMIRSKSKNTVFENARFQGRVMQTFVGGRKVHDARAGS</sequence>
<keyword evidence="5" id="KW-0378">Hydrolase</keyword>
<organism evidence="5 6">
    <name type="scientific">Fulvimarina endophytica</name>
    <dbReference type="NCBI Taxonomy" id="2293836"/>
    <lineage>
        <taxon>Bacteria</taxon>
        <taxon>Pseudomonadati</taxon>
        <taxon>Pseudomonadota</taxon>
        <taxon>Alphaproteobacteria</taxon>
        <taxon>Hyphomicrobiales</taxon>
        <taxon>Aurantimonadaceae</taxon>
        <taxon>Fulvimarina</taxon>
    </lineage>
</organism>
<dbReference type="Pfam" id="PF07969">
    <property type="entry name" value="Amidohydro_3"/>
    <property type="match status" value="1"/>
</dbReference>
<dbReference type="InterPro" id="IPR013108">
    <property type="entry name" value="Amidohydro_3"/>
</dbReference>
<dbReference type="InterPro" id="IPR011059">
    <property type="entry name" value="Metal-dep_hydrolase_composite"/>
</dbReference>
<dbReference type="InterPro" id="IPR032466">
    <property type="entry name" value="Metal_Hydrolase"/>
</dbReference>
<dbReference type="Pfam" id="PF12890">
    <property type="entry name" value="DHOase"/>
    <property type="match status" value="1"/>
</dbReference>
<dbReference type="OrthoDB" id="9803027at2"/>
<keyword evidence="6" id="KW-1185">Reference proteome</keyword>
<dbReference type="NCBIfam" id="TIGR00857">
    <property type="entry name" value="pyrC_multi"/>
    <property type="match status" value="1"/>
</dbReference>
<evidence type="ECO:0000256" key="1">
    <source>
        <dbReference type="ARBA" id="ARBA00022833"/>
    </source>
</evidence>
<dbReference type="SUPFAM" id="SSF51338">
    <property type="entry name" value="Composite domain of metallo-dependent hydrolases"/>
    <property type="match status" value="1"/>
</dbReference>
<protein>
    <submittedName>
        <fullName evidence="5">Dihydroorotase</fullName>
        <ecNumber evidence="5">3.5.2.3</ecNumber>
    </submittedName>
</protein>
<reference evidence="5 6" key="1">
    <citation type="submission" date="2018-08" db="EMBL/GenBank/DDBJ databases">
        <title>Fulvimarina sp. 85, whole genome shotgun sequence.</title>
        <authorList>
            <person name="Tuo L."/>
        </authorList>
    </citation>
    <scope>NUCLEOTIDE SEQUENCE [LARGE SCALE GENOMIC DNA]</scope>
    <source>
        <strain evidence="5 6">85</strain>
    </source>
</reference>
<name>A0A371XBI9_9HYPH</name>
<evidence type="ECO:0000259" key="4">
    <source>
        <dbReference type="Pfam" id="PF12890"/>
    </source>
</evidence>
<accession>A0A371XBI9</accession>
<evidence type="ECO:0000313" key="6">
    <source>
        <dbReference type="Proteomes" id="UP000264310"/>
    </source>
</evidence>
<evidence type="ECO:0000313" key="5">
    <source>
        <dbReference type="EMBL" id="RFC66579.1"/>
    </source>
</evidence>
<dbReference type="GO" id="GO:0006145">
    <property type="term" value="P:purine nucleobase catabolic process"/>
    <property type="evidence" value="ECO:0007669"/>
    <property type="project" value="TreeGrafter"/>
</dbReference>
<dbReference type="InterPro" id="IPR004722">
    <property type="entry name" value="DHOase"/>
</dbReference>
<dbReference type="InterPro" id="IPR024403">
    <property type="entry name" value="DHOase_cat"/>
</dbReference>
<dbReference type="Proteomes" id="UP000264310">
    <property type="component" value="Unassembled WGS sequence"/>
</dbReference>
<dbReference type="SUPFAM" id="SSF51556">
    <property type="entry name" value="Metallo-dependent hydrolases"/>
    <property type="match status" value="1"/>
</dbReference>
<proteinExistence type="predicted"/>
<gene>
    <name evidence="5" type="ORF">DYI37_02915</name>
</gene>
<dbReference type="RefSeq" id="WP_116681826.1">
    <property type="nucleotide sequence ID" value="NZ_QURL01000001.1"/>
</dbReference>
<dbReference type="AlphaFoldDB" id="A0A371XBI9"/>
<dbReference type="GO" id="GO:0004151">
    <property type="term" value="F:dihydroorotase activity"/>
    <property type="evidence" value="ECO:0007669"/>
    <property type="project" value="UniProtKB-EC"/>
</dbReference>
<keyword evidence="1" id="KW-0862">Zinc</keyword>
<dbReference type="CDD" id="cd01317">
    <property type="entry name" value="DHOase_IIa"/>
    <property type="match status" value="1"/>
</dbReference>
<evidence type="ECO:0000259" key="3">
    <source>
        <dbReference type="Pfam" id="PF07969"/>
    </source>
</evidence>
<dbReference type="NCBIfam" id="NF006558">
    <property type="entry name" value="PRK09059.1"/>
    <property type="match status" value="1"/>
</dbReference>
<dbReference type="InterPro" id="IPR050138">
    <property type="entry name" value="DHOase/Allantoinase_Hydrolase"/>
</dbReference>
<keyword evidence="2" id="KW-0665">Pyrimidine biosynthesis</keyword>
<comment type="caution">
    <text evidence="5">The sequence shown here is derived from an EMBL/GenBank/DDBJ whole genome shotgun (WGS) entry which is preliminary data.</text>
</comment>
<dbReference type="PANTHER" id="PTHR43668">
    <property type="entry name" value="ALLANTOINASE"/>
    <property type="match status" value="1"/>
</dbReference>
<dbReference type="Gene3D" id="3.20.20.140">
    <property type="entry name" value="Metal-dependent hydrolases"/>
    <property type="match status" value="1"/>
</dbReference>